<dbReference type="GO" id="GO:0016020">
    <property type="term" value="C:membrane"/>
    <property type="evidence" value="ECO:0007669"/>
    <property type="project" value="UniProtKB-SubCell"/>
</dbReference>
<evidence type="ECO:0000313" key="7">
    <source>
        <dbReference type="Ensembl" id="ENSNMLP00000001509.1"/>
    </source>
</evidence>
<accession>A0A8C6S7Z0</accession>
<evidence type="ECO:0000313" key="8">
    <source>
        <dbReference type="Proteomes" id="UP000694523"/>
    </source>
</evidence>
<proteinExistence type="predicted"/>
<dbReference type="PANTHER" id="PTHR24064">
    <property type="entry name" value="SOLUTE CARRIER FAMILY 22 MEMBER"/>
    <property type="match status" value="1"/>
</dbReference>
<keyword evidence="2 5" id="KW-0812">Transmembrane</keyword>
<feature type="transmembrane region" description="Helical" evidence="5">
    <location>
        <begin position="255"/>
        <end position="274"/>
    </location>
</feature>
<dbReference type="GO" id="GO:0022857">
    <property type="term" value="F:transmembrane transporter activity"/>
    <property type="evidence" value="ECO:0007669"/>
    <property type="project" value="InterPro"/>
</dbReference>
<dbReference type="InterPro" id="IPR005828">
    <property type="entry name" value="MFS_sugar_transport-like"/>
</dbReference>
<feature type="domain" description="Major facilitator superfamily (MFS) profile" evidence="6">
    <location>
        <begin position="99"/>
        <end position="484"/>
    </location>
</feature>
<feature type="transmembrane region" description="Helical" evidence="5">
    <location>
        <begin position="405"/>
        <end position="421"/>
    </location>
</feature>
<organism evidence="7 8">
    <name type="scientific">Neogobius melanostomus</name>
    <name type="common">round goby</name>
    <dbReference type="NCBI Taxonomy" id="47308"/>
    <lineage>
        <taxon>Eukaryota</taxon>
        <taxon>Metazoa</taxon>
        <taxon>Chordata</taxon>
        <taxon>Craniata</taxon>
        <taxon>Vertebrata</taxon>
        <taxon>Euteleostomi</taxon>
        <taxon>Actinopterygii</taxon>
        <taxon>Neopterygii</taxon>
        <taxon>Teleostei</taxon>
        <taxon>Neoteleostei</taxon>
        <taxon>Acanthomorphata</taxon>
        <taxon>Gobiaria</taxon>
        <taxon>Gobiiformes</taxon>
        <taxon>Gobioidei</taxon>
        <taxon>Gobiidae</taxon>
        <taxon>Benthophilinae</taxon>
        <taxon>Neogobiini</taxon>
        <taxon>Neogobius</taxon>
    </lineage>
</organism>
<keyword evidence="4 5" id="KW-0472">Membrane</keyword>
<feature type="transmembrane region" description="Helical" evidence="5">
    <location>
        <begin position="145"/>
        <end position="162"/>
    </location>
</feature>
<feature type="transmembrane region" description="Helical" evidence="5">
    <location>
        <begin position="227"/>
        <end position="249"/>
    </location>
</feature>
<dbReference type="InterPro" id="IPR036259">
    <property type="entry name" value="MFS_trans_sf"/>
</dbReference>
<evidence type="ECO:0000256" key="5">
    <source>
        <dbReference type="SAM" id="Phobius"/>
    </source>
</evidence>
<keyword evidence="3 5" id="KW-1133">Transmembrane helix</keyword>
<name>A0A8C6S7Z0_9GOBI</name>
<evidence type="ECO:0000256" key="1">
    <source>
        <dbReference type="ARBA" id="ARBA00004141"/>
    </source>
</evidence>
<feature type="transmembrane region" description="Helical" evidence="5">
    <location>
        <begin position="169"/>
        <end position="191"/>
    </location>
</feature>
<evidence type="ECO:0000259" key="6">
    <source>
        <dbReference type="PROSITE" id="PS50850"/>
    </source>
</evidence>
<reference evidence="7" key="1">
    <citation type="submission" date="2025-08" db="UniProtKB">
        <authorList>
            <consortium name="Ensembl"/>
        </authorList>
    </citation>
    <scope>IDENTIFICATION</scope>
</reference>
<evidence type="ECO:0000256" key="4">
    <source>
        <dbReference type="ARBA" id="ARBA00023136"/>
    </source>
</evidence>
<dbReference type="SUPFAM" id="SSF103473">
    <property type="entry name" value="MFS general substrate transporter"/>
    <property type="match status" value="1"/>
</dbReference>
<feature type="transmembrane region" description="Helical" evidence="5">
    <location>
        <begin position="344"/>
        <end position="362"/>
    </location>
</feature>
<evidence type="ECO:0000256" key="2">
    <source>
        <dbReference type="ARBA" id="ARBA00022692"/>
    </source>
</evidence>
<dbReference type="PROSITE" id="PS50850">
    <property type="entry name" value="MFS"/>
    <property type="match status" value="1"/>
</dbReference>
<dbReference type="InterPro" id="IPR020846">
    <property type="entry name" value="MFS_dom"/>
</dbReference>
<dbReference type="AlphaFoldDB" id="A0A8C6S7Z0"/>
<reference evidence="7" key="2">
    <citation type="submission" date="2025-09" db="UniProtKB">
        <authorList>
            <consortium name="Ensembl"/>
        </authorList>
    </citation>
    <scope>IDENTIFICATION</scope>
</reference>
<dbReference type="Pfam" id="PF00083">
    <property type="entry name" value="Sugar_tr"/>
    <property type="match status" value="1"/>
</dbReference>
<comment type="subcellular location">
    <subcellularLocation>
        <location evidence="1">Membrane</location>
        <topology evidence="1">Multi-pass membrane protein</topology>
    </subcellularLocation>
</comment>
<feature type="transmembrane region" description="Helical" evidence="5">
    <location>
        <begin position="197"/>
        <end position="220"/>
    </location>
</feature>
<keyword evidence="8" id="KW-1185">Reference proteome</keyword>
<feature type="transmembrane region" description="Helical" evidence="5">
    <location>
        <begin position="427"/>
        <end position="448"/>
    </location>
</feature>
<protein>
    <submittedName>
        <fullName evidence="7">Solute carrier family 22 member 6, like</fullName>
    </submittedName>
</protein>
<dbReference type="Ensembl" id="ENSNMLT00000001731.1">
    <property type="protein sequence ID" value="ENSNMLP00000001509.1"/>
    <property type="gene ID" value="ENSNMLG00000001129.1"/>
</dbReference>
<evidence type="ECO:0000256" key="3">
    <source>
        <dbReference type="ARBA" id="ARBA00022989"/>
    </source>
</evidence>
<dbReference type="Gene3D" id="1.20.1250.20">
    <property type="entry name" value="MFS general substrate transporter like domains"/>
    <property type="match status" value="1"/>
</dbReference>
<feature type="transmembrane region" description="Helical" evidence="5">
    <location>
        <begin position="374"/>
        <end position="398"/>
    </location>
</feature>
<dbReference type="Proteomes" id="UP000694523">
    <property type="component" value="Unplaced"/>
</dbReference>
<sequence>MAFGDLLETVGDTGRFQIVHCTLLALPVMLMASHNLLQNFVAYVPSHHCAPPSNLSRSPLSLQETLRVTVPLDKMGKLHRCQRYTTPQWHLLDNNNTAVEHEVTEGQLQDCSDGWIYIMNERTSSIISDWDMVCGLRSLKQMSQTVYMGGVLVGAFLFGSLSDRYGRRLLLIISYLLMGVCGTCAAFAPNFSLFCLFRFGCGMALSGQGLNTFSLIVEWIPTRVRTVIGTLTGYCYTVGQLLFALIAYFVRDWRWLILTVSLPMYVFFLMSWWVHESSRWLVLNHQPERAITNLKSVARINGRREEGEKLDLKVVQESMQKEMSSSKGTYTILDLFKTPTMRNMTISLSTVWFSTSFAYYGIAMDLQKFGVDMYLIQVIFGCADIPAKLIITISMGIFGRRRSQAGALFSAGICILINLLVPNDKQMLRTAMAVVGKGCLAFILTLNINKTVNKMQMKELMLHCDCGGSKIMPIHLNNHSLKCE</sequence>